<dbReference type="Proteomes" id="UP001156882">
    <property type="component" value="Unassembled WGS sequence"/>
</dbReference>
<keyword evidence="12" id="KW-1185">Reference proteome</keyword>
<organism evidence="11 12">
    <name type="scientific">Labrys miyagiensis</name>
    <dbReference type="NCBI Taxonomy" id="346912"/>
    <lineage>
        <taxon>Bacteria</taxon>
        <taxon>Pseudomonadati</taxon>
        <taxon>Pseudomonadota</taxon>
        <taxon>Alphaproteobacteria</taxon>
        <taxon>Hyphomicrobiales</taxon>
        <taxon>Xanthobacteraceae</taxon>
        <taxon>Labrys</taxon>
    </lineage>
</organism>
<dbReference type="InterPro" id="IPR036365">
    <property type="entry name" value="PGBD-like_sf"/>
</dbReference>
<dbReference type="EMBL" id="BSPC01000064">
    <property type="protein sequence ID" value="GLS22641.1"/>
    <property type="molecule type" value="Genomic_DNA"/>
</dbReference>
<feature type="chain" id="PRO_5047008458" description="L,D-TPase catalytic domain-containing protein" evidence="9">
    <location>
        <begin position="27"/>
        <end position="726"/>
    </location>
</feature>
<protein>
    <recommendedName>
        <fullName evidence="10">L,D-TPase catalytic domain-containing protein</fullName>
    </recommendedName>
</protein>
<dbReference type="Gene3D" id="2.40.440.10">
    <property type="entry name" value="L,D-transpeptidase catalytic domain-like"/>
    <property type="match status" value="1"/>
</dbReference>
<reference evidence="12" key="1">
    <citation type="journal article" date="2019" name="Int. J. Syst. Evol. Microbiol.">
        <title>The Global Catalogue of Microorganisms (GCM) 10K type strain sequencing project: providing services to taxonomists for standard genome sequencing and annotation.</title>
        <authorList>
            <consortium name="The Broad Institute Genomics Platform"/>
            <consortium name="The Broad Institute Genome Sequencing Center for Infectious Disease"/>
            <person name="Wu L."/>
            <person name="Ma J."/>
        </authorList>
    </citation>
    <scope>NUCLEOTIDE SEQUENCE [LARGE SCALE GENOMIC DNA]</scope>
    <source>
        <strain evidence="12">NBRC 101365</strain>
    </source>
</reference>
<feature type="domain" description="L,D-TPase catalytic" evidence="10">
    <location>
        <begin position="513"/>
        <end position="674"/>
    </location>
</feature>
<evidence type="ECO:0000256" key="1">
    <source>
        <dbReference type="ARBA" id="ARBA00004752"/>
    </source>
</evidence>
<dbReference type="CDD" id="cd16913">
    <property type="entry name" value="YkuD_like"/>
    <property type="match status" value="1"/>
</dbReference>
<dbReference type="Gene3D" id="1.10.101.10">
    <property type="entry name" value="PGBD-like superfamily/PGBD"/>
    <property type="match status" value="1"/>
</dbReference>
<keyword evidence="3" id="KW-0808">Transferase</keyword>
<evidence type="ECO:0000256" key="5">
    <source>
        <dbReference type="ARBA" id="ARBA00022984"/>
    </source>
</evidence>
<sequence>MSYRSNLLSSVALAVALSAVFLPAFAQNNSTPAVPALSAAEKQNAFAPTSPQTEPATASPKEQASVKPAAQPQNDPVSTSALTPAPVENVPVPAPAVVPPAPAETATAPDVPSSISATPKTDGAVPAKPADASATASTSPTTPDAQATPGAGPAPQLPPAVPDAAPAQATTPPAPAPAAPAPAEATTPAPATPAQAETPPVAPAPAEATTPVPATPAQAEMPPAAPAPAQAAAPAEATPANPVAVALAGKLAEIATRGPYARAVSDFYSLRGGAPLWVENDALTPVAKGLVERMGHADEDGLDASAFRVPALDALGKGDAKADADAEIAVSLAVLTYIREASSGRVDTKEIGDDIVAAPNMPDPLAGLASVAIASDPVAVLDGYNPIAPQYLALKRKLAEVRAASAANAQTPPPVVPSGPTLKVGMSDTRVALLRTRLGVTASDADSDVYDEDLQKAVRDFQVRRNLKPNGALGPSTVAALNAALRQPRVNIEDEIVANMERWRWLPHDIGTSNVMVNVPEFMVRVTKDGEMVHDAKVVVGKPDTPTPIFSDTMAFVVMNPSWNVPQSIIKKEYLPKLANDPDFLERHGFVVTYAGGQMQVRQPPGEDNALGHIKFMFPNNFSVYLHDTSMRSLFTKDKRAFSHGCVRVDNPYQFAEIVMGADNGWTADRVESLVGGKEQRIDLKDKIPVHIAYFTARVDDDGELKLFDDIYGYDKKVISALGLQG</sequence>
<dbReference type="SUPFAM" id="SSF47090">
    <property type="entry name" value="PGBD-like"/>
    <property type="match status" value="1"/>
</dbReference>
<evidence type="ECO:0000256" key="7">
    <source>
        <dbReference type="PROSITE-ProRule" id="PRU01373"/>
    </source>
</evidence>
<dbReference type="InterPro" id="IPR038063">
    <property type="entry name" value="Transpep_catalytic_dom"/>
</dbReference>
<feature type="compositionally biased region" description="Low complexity" evidence="8">
    <location>
        <begin position="103"/>
        <end position="112"/>
    </location>
</feature>
<feature type="compositionally biased region" description="Low complexity" evidence="8">
    <location>
        <begin position="162"/>
        <end position="171"/>
    </location>
</feature>
<dbReference type="Pfam" id="PF01471">
    <property type="entry name" value="PG_binding_1"/>
    <property type="match status" value="1"/>
</dbReference>
<dbReference type="PANTHER" id="PTHR41533">
    <property type="entry name" value="L,D-TRANSPEPTIDASE HI_1667-RELATED"/>
    <property type="match status" value="1"/>
</dbReference>
<feature type="compositionally biased region" description="Pro residues" evidence="8">
    <location>
        <begin position="92"/>
        <end position="102"/>
    </location>
</feature>
<dbReference type="InterPro" id="IPR036366">
    <property type="entry name" value="PGBDSf"/>
</dbReference>
<comment type="caution">
    <text evidence="11">The sequence shown here is derived from an EMBL/GenBank/DDBJ whole genome shotgun (WGS) entry which is preliminary data.</text>
</comment>
<keyword evidence="5 7" id="KW-0573">Peptidoglycan synthesis</keyword>
<feature type="active site" description="Nucleophile" evidence="7">
    <location>
        <position position="646"/>
    </location>
</feature>
<dbReference type="PANTHER" id="PTHR41533:SF2">
    <property type="entry name" value="BLR7131 PROTEIN"/>
    <property type="match status" value="1"/>
</dbReference>
<keyword evidence="6 7" id="KW-0961">Cell wall biogenesis/degradation</keyword>
<dbReference type="Pfam" id="PF03734">
    <property type="entry name" value="YkuD"/>
    <property type="match status" value="1"/>
</dbReference>
<feature type="compositionally biased region" description="Low complexity" evidence="8">
    <location>
        <begin position="124"/>
        <end position="154"/>
    </location>
</feature>
<evidence type="ECO:0000256" key="2">
    <source>
        <dbReference type="ARBA" id="ARBA00005992"/>
    </source>
</evidence>
<feature type="compositionally biased region" description="Low complexity" evidence="8">
    <location>
        <begin position="181"/>
        <end position="235"/>
    </location>
</feature>
<gene>
    <name evidence="11" type="ORF">GCM10007874_56610</name>
</gene>
<evidence type="ECO:0000313" key="11">
    <source>
        <dbReference type="EMBL" id="GLS22641.1"/>
    </source>
</evidence>
<keyword evidence="4 7" id="KW-0133">Cell shape</keyword>
<evidence type="ECO:0000256" key="8">
    <source>
        <dbReference type="SAM" id="MobiDB-lite"/>
    </source>
</evidence>
<evidence type="ECO:0000313" key="12">
    <source>
        <dbReference type="Proteomes" id="UP001156882"/>
    </source>
</evidence>
<evidence type="ECO:0000256" key="6">
    <source>
        <dbReference type="ARBA" id="ARBA00023316"/>
    </source>
</evidence>
<name>A0ABQ6CWN3_9HYPH</name>
<dbReference type="InterPro" id="IPR005490">
    <property type="entry name" value="LD_TPept_cat_dom"/>
</dbReference>
<feature type="compositionally biased region" description="Polar residues" evidence="8">
    <location>
        <begin position="46"/>
        <end position="62"/>
    </location>
</feature>
<dbReference type="InterPro" id="IPR052905">
    <property type="entry name" value="LD-transpeptidase_YkuD-like"/>
</dbReference>
<evidence type="ECO:0000256" key="4">
    <source>
        <dbReference type="ARBA" id="ARBA00022960"/>
    </source>
</evidence>
<evidence type="ECO:0000259" key="10">
    <source>
        <dbReference type="PROSITE" id="PS52029"/>
    </source>
</evidence>
<comment type="pathway">
    <text evidence="1 7">Cell wall biogenesis; peptidoglycan biosynthesis.</text>
</comment>
<feature type="signal peptide" evidence="9">
    <location>
        <begin position="1"/>
        <end position="26"/>
    </location>
</feature>
<dbReference type="InterPro" id="IPR045380">
    <property type="entry name" value="LD_TPept_scaffold_dom"/>
</dbReference>
<keyword evidence="9" id="KW-0732">Signal</keyword>
<dbReference type="SUPFAM" id="SSF141523">
    <property type="entry name" value="L,D-transpeptidase catalytic domain-like"/>
    <property type="match status" value="1"/>
</dbReference>
<evidence type="ECO:0000256" key="3">
    <source>
        <dbReference type="ARBA" id="ARBA00022679"/>
    </source>
</evidence>
<proteinExistence type="inferred from homology"/>
<comment type="similarity">
    <text evidence="2">Belongs to the YkuD family.</text>
</comment>
<dbReference type="Pfam" id="PF20142">
    <property type="entry name" value="Scaffold"/>
    <property type="match status" value="1"/>
</dbReference>
<dbReference type="InterPro" id="IPR002477">
    <property type="entry name" value="Peptidoglycan-bd-like"/>
</dbReference>
<feature type="region of interest" description="Disordered" evidence="8">
    <location>
        <begin position="42"/>
        <end position="235"/>
    </location>
</feature>
<feature type="active site" description="Proton donor/acceptor" evidence="7">
    <location>
        <position position="627"/>
    </location>
</feature>
<dbReference type="PROSITE" id="PS52029">
    <property type="entry name" value="LD_TPASE"/>
    <property type="match status" value="1"/>
</dbReference>
<feature type="compositionally biased region" description="Polar residues" evidence="8">
    <location>
        <begin position="71"/>
        <end position="82"/>
    </location>
</feature>
<accession>A0ABQ6CWN3</accession>
<evidence type="ECO:0000256" key="9">
    <source>
        <dbReference type="SAM" id="SignalP"/>
    </source>
</evidence>